<evidence type="ECO:0000313" key="1">
    <source>
        <dbReference type="EMBL" id="GGB64530.1"/>
    </source>
</evidence>
<dbReference type="Proteomes" id="UP000615760">
    <property type="component" value="Unassembled WGS sequence"/>
</dbReference>
<protein>
    <recommendedName>
        <fullName evidence="3">HEPN domain-containing protein</fullName>
    </recommendedName>
</protein>
<evidence type="ECO:0000313" key="2">
    <source>
        <dbReference type="Proteomes" id="UP000615760"/>
    </source>
</evidence>
<sequence length="204" mass="23867">MKAIFSENVDVTKSAFLNWRTSSNKSIDNFIVMADGFLRSSLELAQICLADNSDYKADALIFPILHNANHGIELYLKAFIMTLNQLLKNSRIERGHNIQQFLQTVKSRIKDYGGAKELKYFNQETKMLQLYIAELFAITKASNKDDKMDFSRYPLNNANINHFYVDELNNVTIDLENFVQVFKNIHLTLDERISYYYYYNLMQK</sequence>
<organism evidence="1 2">
    <name type="scientific">Flavobacterium suaedae</name>
    <dbReference type="NCBI Taxonomy" id="1767027"/>
    <lineage>
        <taxon>Bacteria</taxon>
        <taxon>Pseudomonadati</taxon>
        <taxon>Bacteroidota</taxon>
        <taxon>Flavobacteriia</taxon>
        <taxon>Flavobacteriales</taxon>
        <taxon>Flavobacteriaceae</taxon>
        <taxon>Flavobacterium</taxon>
    </lineage>
</organism>
<gene>
    <name evidence="1" type="ORF">GCM10007424_00540</name>
</gene>
<reference evidence="2" key="1">
    <citation type="journal article" date="2019" name="Int. J. Syst. Evol. Microbiol.">
        <title>The Global Catalogue of Microorganisms (GCM) 10K type strain sequencing project: providing services to taxonomists for standard genome sequencing and annotation.</title>
        <authorList>
            <consortium name="The Broad Institute Genomics Platform"/>
            <consortium name="The Broad Institute Genome Sequencing Center for Infectious Disease"/>
            <person name="Wu L."/>
            <person name="Ma J."/>
        </authorList>
    </citation>
    <scope>NUCLEOTIDE SEQUENCE [LARGE SCALE GENOMIC DNA]</scope>
    <source>
        <strain evidence="2">CGMCC 1.15461</strain>
    </source>
</reference>
<dbReference type="EMBL" id="BMJE01000001">
    <property type="protein sequence ID" value="GGB64530.1"/>
    <property type="molecule type" value="Genomic_DNA"/>
</dbReference>
<comment type="caution">
    <text evidence="1">The sequence shown here is derived from an EMBL/GenBank/DDBJ whole genome shotgun (WGS) entry which is preliminary data.</text>
</comment>
<keyword evidence="2" id="KW-1185">Reference proteome</keyword>
<name>A0ABQ1JEQ6_9FLAO</name>
<evidence type="ECO:0008006" key="3">
    <source>
        <dbReference type="Google" id="ProtNLM"/>
    </source>
</evidence>
<proteinExistence type="predicted"/>
<dbReference type="RefSeq" id="WP_188619220.1">
    <property type="nucleotide sequence ID" value="NZ_BMJE01000001.1"/>
</dbReference>
<accession>A0ABQ1JEQ6</accession>